<dbReference type="InterPro" id="IPR036852">
    <property type="entry name" value="Peptidase_S8/S53_dom_sf"/>
</dbReference>
<comment type="similarity">
    <text evidence="1 5">Belongs to the peptidase S8 family.</text>
</comment>
<evidence type="ECO:0000259" key="8">
    <source>
        <dbReference type="Pfam" id="PF12773"/>
    </source>
</evidence>
<dbReference type="Pfam" id="PF00082">
    <property type="entry name" value="Peptidase_S8"/>
    <property type="match status" value="1"/>
</dbReference>
<sequence>MNCVYCHLEIDQGSKFCPYCGKEQPPKGPHFCGNCGRPLQEGDAYCGSCGAGTGSVPNQPVQPQGHSREVKPPKPPRRALKIGFAVAGVFFLLIIIVMMLSSIGTGLGKADVKLAERSALVKSAKWGEVPINQLVVVLKDGTGRGDADKVATGLGGKVVGYFNYLNLYQIETGARTEAELQQSIIKAKQDGKVELAFPNQQVFMDTRVAGTQCGSLDSPVYNEGDRGKGYEIIGVQRAWNIIQTAGFKTSDVHVGIVDNGLYKGKNEFDGKVSFDFPDKNGELKAPDKESNGADDPIGSHGTGVATIIAANPDNGGVTGVASVLGKNLKVSMVNNFAPPYGNDQLSTPDPNDPTKIVWNDGYTYAIGDLLALKKQIDCGSTIINCSWGNSSADPDLAKAYKKFFEKMNKDHPEVLFVCSAGNDGKALNGECRFPSGLALPNMVTVGNVMNDGTKCPSSNMTSNNFEVTLAAPGQQSVQGIGDDATIVNDYGGTSMATPHVTAAAAMLRSLNPKLSAGEIKKILVETALPGVTVGDHSNLAPPELGKGILAVDRAVLKVVNDLRQQKGLPALTMDAASAPGKIDLVAEGGPKEWKVTAMISGVGKDGTDVQVEMQGAGGFAGLSKQHLASDGSLTWPVTLYEESAAFHVKRLDSGVCWKVRLAPDISGQWSGPFTVETYNVPPDVYVTVKQGTVIFNINERQANIDPIAGDFQLIAQGGGTAHAINLNGSLQGRQVSLQAEEGGESIRFDGALEGDSMQGTWNYHGAFGNSTMTASGSWGASKKQ</sequence>
<evidence type="ECO:0000259" key="7">
    <source>
        <dbReference type="Pfam" id="PF00082"/>
    </source>
</evidence>
<keyword evidence="10" id="KW-1185">Reference proteome</keyword>
<evidence type="ECO:0000256" key="6">
    <source>
        <dbReference type="SAM" id="Phobius"/>
    </source>
</evidence>
<gene>
    <name evidence="9" type="ORF">L7E55_05820</name>
</gene>
<evidence type="ECO:0000256" key="3">
    <source>
        <dbReference type="ARBA" id="ARBA00022801"/>
    </source>
</evidence>
<keyword evidence="6" id="KW-0472">Membrane</keyword>
<organism evidence="9 10">
    <name type="scientific">Pelotomaculum isophthalicicum JI</name>
    <dbReference type="NCBI Taxonomy" id="947010"/>
    <lineage>
        <taxon>Bacteria</taxon>
        <taxon>Bacillati</taxon>
        <taxon>Bacillota</taxon>
        <taxon>Clostridia</taxon>
        <taxon>Eubacteriales</taxon>
        <taxon>Desulfotomaculaceae</taxon>
        <taxon>Pelotomaculum</taxon>
    </lineage>
</organism>
<dbReference type="Proteomes" id="UP001154312">
    <property type="component" value="Unassembled WGS sequence"/>
</dbReference>
<evidence type="ECO:0000256" key="2">
    <source>
        <dbReference type="ARBA" id="ARBA00022670"/>
    </source>
</evidence>
<dbReference type="InterPro" id="IPR015500">
    <property type="entry name" value="Peptidase_S8_subtilisin-rel"/>
</dbReference>
<dbReference type="PROSITE" id="PS51892">
    <property type="entry name" value="SUBTILASE"/>
    <property type="match status" value="1"/>
</dbReference>
<dbReference type="InterPro" id="IPR000209">
    <property type="entry name" value="Peptidase_S8/S53_dom"/>
</dbReference>
<feature type="active site" description="Charge relay system" evidence="5">
    <location>
        <position position="258"/>
    </location>
</feature>
<feature type="active site" description="Charge relay system" evidence="5">
    <location>
        <position position="300"/>
    </location>
</feature>
<dbReference type="Gene3D" id="3.40.50.200">
    <property type="entry name" value="Peptidase S8/S53 domain"/>
    <property type="match status" value="1"/>
</dbReference>
<feature type="transmembrane region" description="Helical" evidence="6">
    <location>
        <begin position="82"/>
        <end position="103"/>
    </location>
</feature>
<dbReference type="InterPro" id="IPR023828">
    <property type="entry name" value="Peptidase_S8_Ser-AS"/>
</dbReference>
<dbReference type="GO" id="GO:0004252">
    <property type="term" value="F:serine-type endopeptidase activity"/>
    <property type="evidence" value="ECO:0007669"/>
    <property type="project" value="UniProtKB-UniRule"/>
</dbReference>
<proteinExistence type="inferred from homology"/>
<dbReference type="PROSITE" id="PS00138">
    <property type="entry name" value="SUBTILASE_SER"/>
    <property type="match status" value="1"/>
</dbReference>
<dbReference type="InterPro" id="IPR050131">
    <property type="entry name" value="Peptidase_S8_subtilisin-like"/>
</dbReference>
<dbReference type="Pfam" id="PF12773">
    <property type="entry name" value="DZR"/>
    <property type="match status" value="1"/>
</dbReference>
<comment type="caution">
    <text evidence="9">The sequence shown here is derived from an EMBL/GenBank/DDBJ whole genome shotgun (WGS) entry which is preliminary data.</text>
</comment>
<protein>
    <submittedName>
        <fullName evidence="9">S8 family serine peptidase</fullName>
    </submittedName>
</protein>
<dbReference type="RefSeq" id="WP_277443130.1">
    <property type="nucleotide sequence ID" value="NZ_JAKOAV010000007.1"/>
</dbReference>
<feature type="active site" description="Charge relay system" evidence="5">
    <location>
        <position position="494"/>
    </location>
</feature>
<keyword evidence="4 5" id="KW-0720">Serine protease</keyword>
<evidence type="ECO:0000256" key="4">
    <source>
        <dbReference type="ARBA" id="ARBA00022825"/>
    </source>
</evidence>
<dbReference type="GO" id="GO:0006508">
    <property type="term" value="P:proteolysis"/>
    <property type="evidence" value="ECO:0007669"/>
    <property type="project" value="UniProtKB-KW"/>
</dbReference>
<keyword evidence="3 5" id="KW-0378">Hydrolase</keyword>
<dbReference type="PANTHER" id="PTHR43806">
    <property type="entry name" value="PEPTIDASE S8"/>
    <property type="match status" value="1"/>
</dbReference>
<dbReference type="SUPFAM" id="SSF52743">
    <property type="entry name" value="Subtilisin-like"/>
    <property type="match status" value="1"/>
</dbReference>
<evidence type="ECO:0000256" key="5">
    <source>
        <dbReference type="PROSITE-ProRule" id="PRU01240"/>
    </source>
</evidence>
<keyword evidence="6" id="KW-1133">Transmembrane helix</keyword>
<feature type="domain" description="DZANK-type" evidence="8">
    <location>
        <begin position="3"/>
        <end position="50"/>
    </location>
</feature>
<reference evidence="9" key="1">
    <citation type="submission" date="2022-02" db="EMBL/GenBank/DDBJ databases">
        <authorList>
            <person name="Leng L."/>
        </authorList>
    </citation>
    <scope>NUCLEOTIDE SEQUENCE</scope>
    <source>
        <strain evidence="9">JI</strain>
    </source>
</reference>
<dbReference type="EMBL" id="JAKOAV010000007">
    <property type="protein sequence ID" value="MDF9407880.1"/>
    <property type="molecule type" value="Genomic_DNA"/>
</dbReference>
<dbReference type="InterPro" id="IPR025874">
    <property type="entry name" value="DZR"/>
</dbReference>
<accession>A0A9X4GYJ4</accession>
<evidence type="ECO:0000313" key="9">
    <source>
        <dbReference type="EMBL" id="MDF9407880.1"/>
    </source>
</evidence>
<feature type="domain" description="Peptidase S8/S53" evidence="7">
    <location>
        <begin position="250"/>
        <end position="531"/>
    </location>
</feature>
<evidence type="ECO:0000256" key="1">
    <source>
        <dbReference type="ARBA" id="ARBA00011073"/>
    </source>
</evidence>
<dbReference type="AlphaFoldDB" id="A0A9X4GYJ4"/>
<keyword evidence="2 5" id="KW-0645">Protease</keyword>
<dbReference type="PANTHER" id="PTHR43806:SF11">
    <property type="entry name" value="CEREVISIN-RELATED"/>
    <property type="match status" value="1"/>
</dbReference>
<evidence type="ECO:0000313" key="10">
    <source>
        <dbReference type="Proteomes" id="UP001154312"/>
    </source>
</evidence>
<keyword evidence="6" id="KW-0812">Transmembrane</keyword>
<name>A0A9X4GYJ4_9FIRM</name>
<dbReference type="PRINTS" id="PR00723">
    <property type="entry name" value="SUBTILISIN"/>
</dbReference>